<protein>
    <submittedName>
        <fullName evidence="1">Uncharacterized protein</fullName>
    </submittedName>
</protein>
<evidence type="ECO:0000313" key="1">
    <source>
        <dbReference type="EMBL" id="NJW54598.1"/>
    </source>
</evidence>
<evidence type="ECO:0000313" key="2">
    <source>
        <dbReference type="Proteomes" id="UP000703674"/>
    </source>
</evidence>
<name>A0ABX1D5Y4_9FLAO</name>
<comment type="caution">
    <text evidence="1">The sequence shown here is derived from an EMBL/GenBank/DDBJ whole genome shotgun (WGS) entry which is preliminary data.</text>
</comment>
<dbReference type="Proteomes" id="UP000703674">
    <property type="component" value="Unassembled WGS sequence"/>
</dbReference>
<dbReference type="EMBL" id="JAAVJR010000319">
    <property type="protein sequence ID" value="NJW54598.1"/>
    <property type="molecule type" value="Genomic_DNA"/>
</dbReference>
<organism evidence="1 2">
    <name type="scientific">Salinimicrobium oceani</name>
    <dbReference type="NCBI Taxonomy" id="2722702"/>
    <lineage>
        <taxon>Bacteria</taxon>
        <taxon>Pseudomonadati</taxon>
        <taxon>Bacteroidota</taxon>
        <taxon>Flavobacteriia</taxon>
        <taxon>Flavobacteriales</taxon>
        <taxon>Flavobacteriaceae</taxon>
        <taxon>Salinimicrobium</taxon>
    </lineage>
</organism>
<dbReference type="RefSeq" id="WP_168139521.1">
    <property type="nucleotide sequence ID" value="NZ_JAAVJR010000319.1"/>
</dbReference>
<reference evidence="1 2" key="1">
    <citation type="submission" date="2020-03" db="EMBL/GenBank/DDBJ databases">
        <title>Salinimicrobium sp. nov, isolated from SCS.</title>
        <authorList>
            <person name="Cao W.R."/>
        </authorList>
    </citation>
    <scope>NUCLEOTIDE SEQUENCE [LARGE SCALE GENOMIC DNA]</scope>
    <source>
        <strain evidence="2">J15B91</strain>
    </source>
</reference>
<keyword evidence="2" id="KW-1185">Reference proteome</keyword>
<sequence>LEGNAFSAEVHMIIRSHGPAIPGLINEQISIFTGGCEVDFAPFTEIPDEEGECGDVEVSIHLPVAGS</sequence>
<accession>A0ABX1D5Y4</accession>
<proteinExistence type="predicted"/>
<feature type="non-terminal residue" evidence="1">
    <location>
        <position position="1"/>
    </location>
</feature>
<gene>
    <name evidence="1" type="ORF">HC175_16930</name>
</gene>